<dbReference type="GO" id="GO:0009908">
    <property type="term" value="P:flower development"/>
    <property type="evidence" value="ECO:0007669"/>
    <property type="project" value="UniProtKB-KW"/>
</dbReference>
<evidence type="ECO:0000256" key="7">
    <source>
        <dbReference type="SAM" id="MobiDB-lite"/>
    </source>
</evidence>
<dbReference type="EMBL" id="VAHF01000009">
    <property type="protein sequence ID" value="TXG54486.1"/>
    <property type="molecule type" value="Genomic_DNA"/>
</dbReference>
<evidence type="ECO:0000256" key="1">
    <source>
        <dbReference type="ARBA" id="ARBA00008956"/>
    </source>
</evidence>
<sequence length="613" mass="67081">MAQSDDPPFMKSFNELGGVATTVHPFKSIYDDLKQHLDVARDAFNFLTSKQQQQILLLLQTSSEQLQSQLPPPIVPETTPVQPQSVAPAKAEPETATKKNQPSQISEFHDLCKTMCSRSLRKYIVSHLSDIDNIRRGAASALKSAPEPAKLVLECVGRFFLQGSKAYVKDSPMISSRQASVLMLEFFLRLIGESEADIEIVESVKQEADTASALWRNRIQSEGGPTKVCEIDARGLLLFIACFGIPGVFKDEDIRDLIRVSNITDIGHLLKRCRMLSARIPEIIGNMKKNGMHVEAVDVVYTFGLEDKFSPQTLLTSFLQDSKEAWNRSKRNGPTMQKEASVKHLAALKSALKCLEDRKMDPVELLPGFEFKENIVKLEKEIANLNKQIMESNKIPKRKAGGIEPSKKFKGQQIKRSRFTAQESSLMASPSIISLNNARAANYAIGMSPYDGLMPNLLDRGVSGRVQSYPASSAVMHGYDVRTSLDVFGNPVGGGGRVHGVGVDVGMAARAGVLPMGSFSGVGSRDMALDNVGQTVYGNDSSYRWNRVGETAAYGDRFTVQNFGGKPEGSGVDSLFRPSVSVDRFAGLTDPQSMAVDNSNPSSDLYSFADAVV</sequence>
<keyword evidence="2 5" id="KW-0217">Developmental protein</keyword>
<evidence type="ECO:0000256" key="5">
    <source>
        <dbReference type="RuleBase" id="RU364012"/>
    </source>
</evidence>
<gene>
    <name evidence="8" type="ORF">EZV62_019742</name>
</gene>
<keyword evidence="3 5" id="KW-0221">Differentiation</keyword>
<evidence type="ECO:0000256" key="2">
    <source>
        <dbReference type="ARBA" id="ARBA00022473"/>
    </source>
</evidence>
<keyword evidence="6" id="KW-0175">Coiled coil</keyword>
<dbReference type="PANTHER" id="PTHR31791">
    <property type="entry name" value="FRIGIDA-LIKE PROTEIN 3-RELATED"/>
    <property type="match status" value="1"/>
</dbReference>
<feature type="region of interest" description="Disordered" evidence="7">
    <location>
        <begin position="68"/>
        <end position="103"/>
    </location>
</feature>
<dbReference type="OrthoDB" id="776053at2759"/>
<comment type="caution">
    <text evidence="8">The sequence shown here is derived from an EMBL/GenBank/DDBJ whole genome shotgun (WGS) entry which is preliminary data.</text>
</comment>
<name>A0A5C7HE52_9ROSI</name>
<proteinExistence type="inferred from homology"/>
<dbReference type="InterPro" id="IPR012474">
    <property type="entry name" value="Frigida"/>
</dbReference>
<evidence type="ECO:0000313" key="9">
    <source>
        <dbReference type="Proteomes" id="UP000323000"/>
    </source>
</evidence>
<evidence type="ECO:0000256" key="6">
    <source>
        <dbReference type="SAM" id="Coils"/>
    </source>
</evidence>
<evidence type="ECO:0000256" key="3">
    <source>
        <dbReference type="ARBA" id="ARBA00022782"/>
    </source>
</evidence>
<accession>A0A5C7HE52</accession>
<keyword evidence="9" id="KW-1185">Reference proteome</keyword>
<dbReference type="PANTHER" id="PTHR31791:SF49">
    <property type="entry name" value="INACTIVE PROTEIN FRIGIDA"/>
    <property type="match status" value="1"/>
</dbReference>
<comment type="similarity">
    <text evidence="1 5">Belongs to the Frigida family.</text>
</comment>
<dbReference type="Proteomes" id="UP000323000">
    <property type="component" value="Chromosome 9"/>
</dbReference>
<feature type="coiled-coil region" evidence="6">
    <location>
        <begin position="368"/>
        <end position="395"/>
    </location>
</feature>
<dbReference type="AlphaFoldDB" id="A0A5C7HE52"/>
<evidence type="ECO:0000256" key="4">
    <source>
        <dbReference type="ARBA" id="ARBA00023089"/>
    </source>
</evidence>
<evidence type="ECO:0000313" key="8">
    <source>
        <dbReference type="EMBL" id="TXG54486.1"/>
    </source>
</evidence>
<reference evidence="9" key="1">
    <citation type="journal article" date="2019" name="Gigascience">
        <title>De novo genome assembly of the endangered Acer yangbiense, a plant species with extremely small populations endemic to Yunnan Province, China.</title>
        <authorList>
            <person name="Yang J."/>
            <person name="Wariss H.M."/>
            <person name="Tao L."/>
            <person name="Zhang R."/>
            <person name="Yun Q."/>
            <person name="Hollingsworth P."/>
            <person name="Dao Z."/>
            <person name="Luo G."/>
            <person name="Guo H."/>
            <person name="Ma Y."/>
            <person name="Sun W."/>
        </authorList>
    </citation>
    <scope>NUCLEOTIDE SEQUENCE [LARGE SCALE GENOMIC DNA]</scope>
    <source>
        <strain evidence="9">cv. Malutang</strain>
    </source>
</reference>
<protein>
    <recommendedName>
        <fullName evidence="5">FRIGIDA-like protein</fullName>
    </recommendedName>
</protein>
<dbReference type="Pfam" id="PF07899">
    <property type="entry name" value="Frigida"/>
    <property type="match status" value="1"/>
</dbReference>
<keyword evidence="4 5" id="KW-0287">Flowering</keyword>
<dbReference type="GO" id="GO:0030154">
    <property type="term" value="P:cell differentiation"/>
    <property type="evidence" value="ECO:0007669"/>
    <property type="project" value="UniProtKB-KW"/>
</dbReference>
<organism evidence="8 9">
    <name type="scientific">Acer yangbiense</name>
    <dbReference type="NCBI Taxonomy" id="1000413"/>
    <lineage>
        <taxon>Eukaryota</taxon>
        <taxon>Viridiplantae</taxon>
        <taxon>Streptophyta</taxon>
        <taxon>Embryophyta</taxon>
        <taxon>Tracheophyta</taxon>
        <taxon>Spermatophyta</taxon>
        <taxon>Magnoliopsida</taxon>
        <taxon>eudicotyledons</taxon>
        <taxon>Gunneridae</taxon>
        <taxon>Pentapetalae</taxon>
        <taxon>rosids</taxon>
        <taxon>malvids</taxon>
        <taxon>Sapindales</taxon>
        <taxon>Sapindaceae</taxon>
        <taxon>Hippocastanoideae</taxon>
        <taxon>Acereae</taxon>
        <taxon>Acer</taxon>
    </lineage>
</organism>